<feature type="transmembrane region" description="Helical" evidence="1">
    <location>
        <begin position="29"/>
        <end position="45"/>
    </location>
</feature>
<proteinExistence type="predicted"/>
<gene>
    <name evidence="2" type="ORF">AMJ44_12775</name>
</gene>
<dbReference type="EMBL" id="LIZX01000181">
    <property type="protein sequence ID" value="KPJ64461.1"/>
    <property type="molecule type" value="Genomic_DNA"/>
</dbReference>
<reference evidence="2 3" key="1">
    <citation type="journal article" date="2015" name="Microbiome">
        <title>Genomic resolution of linkages in carbon, nitrogen, and sulfur cycling among widespread estuary sediment bacteria.</title>
        <authorList>
            <person name="Baker B.J."/>
            <person name="Lazar C.S."/>
            <person name="Teske A.P."/>
            <person name="Dick G.J."/>
        </authorList>
    </citation>
    <scope>NUCLEOTIDE SEQUENCE [LARGE SCALE GENOMIC DNA]</scope>
    <source>
        <strain evidence="2">DG_54_3</strain>
    </source>
</reference>
<organism evidence="2 3">
    <name type="scientific">candidate division WOR-1 bacterium DG_54_3</name>
    <dbReference type="NCBI Taxonomy" id="1703775"/>
    <lineage>
        <taxon>Bacteria</taxon>
        <taxon>Bacillati</taxon>
        <taxon>Saganbacteria</taxon>
    </lineage>
</organism>
<feature type="transmembrane region" description="Helical" evidence="1">
    <location>
        <begin position="94"/>
        <end position="112"/>
    </location>
</feature>
<keyword evidence="1" id="KW-0812">Transmembrane</keyword>
<evidence type="ECO:0000313" key="3">
    <source>
        <dbReference type="Proteomes" id="UP000051861"/>
    </source>
</evidence>
<sequence>MVFFILSLVCFTLILGLYLIQTKKWTNLIYLVFFILILTAILIYSQHNRLYTIRGTKKTYEEILVFLSMCIGMISNRIVDGIKGKRFRIKLPEIIKPLFVSPIVFLFLWGVIQRMEEFSFITYCFAFQNGFFWQAVLERIGKNISKN</sequence>
<keyword evidence="1" id="KW-0472">Membrane</keyword>
<dbReference type="Proteomes" id="UP000051861">
    <property type="component" value="Unassembled WGS sequence"/>
</dbReference>
<protein>
    <submittedName>
        <fullName evidence="2">Uncharacterized protein</fullName>
    </submittedName>
</protein>
<evidence type="ECO:0000313" key="2">
    <source>
        <dbReference type="EMBL" id="KPJ64461.1"/>
    </source>
</evidence>
<keyword evidence="1" id="KW-1133">Transmembrane helix</keyword>
<name>A0A0S7XPN2_UNCSA</name>
<dbReference type="AlphaFoldDB" id="A0A0S7XPN2"/>
<evidence type="ECO:0000256" key="1">
    <source>
        <dbReference type="SAM" id="Phobius"/>
    </source>
</evidence>
<feature type="transmembrane region" description="Helical" evidence="1">
    <location>
        <begin position="118"/>
        <end position="137"/>
    </location>
</feature>
<comment type="caution">
    <text evidence="2">The sequence shown here is derived from an EMBL/GenBank/DDBJ whole genome shotgun (WGS) entry which is preliminary data.</text>
</comment>
<accession>A0A0S7XPN2</accession>